<proteinExistence type="predicted"/>
<evidence type="ECO:0000256" key="1">
    <source>
        <dbReference type="SAM" id="MobiDB-lite"/>
    </source>
</evidence>
<dbReference type="CDD" id="cd12422">
    <property type="entry name" value="RRM2_PTBP1_hnRNPL_like"/>
    <property type="match status" value="1"/>
</dbReference>
<keyword evidence="2" id="KW-0812">Transmembrane</keyword>
<keyword evidence="2" id="KW-1133">Transmembrane helix</keyword>
<evidence type="ECO:0000259" key="3">
    <source>
        <dbReference type="Pfam" id="PF11835"/>
    </source>
</evidence>
<dbReference type="STRING" id="4536.A0A0E0HBJ2"/>
<feature type="region of interest" description="Disordered" evidence="1">
    <location>
        <begin position="384"/>
        <end position="433"/>
    </location>
</feature>
<dbReference type="EnsemblPlants" id="ONIVA05G09280.1">
    <property type="protein sequence ID" value="ONIVA05G09280.1"/>
    <property type="gene ID" value="ONIVA05G09280"/>
</dbReference>
<dbReference type="Gramene" id="ONIVA05G09280.1">
    <property type="protein sequence ID" value="ONIVA05G09280.1"/>
    <property type="gene ID" value="ONIVA05G09280"/>
</dbReference>
<dbReference type="SUPFAM" id="SSF54928">
    <property type="entry name" value="RNA-binding domain, RBD"/>
    <property type="match status" value="1"/>
</dbReference>
<sequence length="860" mass="96351">MEVKRDRNNMVSELSVHGIPCQETRWLTHGCSSDFQTLNPSIGGSCTGGARQVFDAMPSWLGAGAGAALHIQVSHIIYPVTNKVLYQVYDIYGAEELHILVVDAWRVEALVWFRARGDAEKARGATHGRNIYDGGCLLEAQHAQPCSKDGAMPTPTKCSTPVPSCAITKSDAESTPTTLEHVFPATMSQSMPSAASAAAAPPVSLTATKEDEADMDKSEIKPEETFQKLCAKMIAMLNNMLVTCESTASVDITRVVAVTSTNTESVPNTLEVRKEANSISLVDTNESCMATPTKCLTKGNEQMINDDDDNMATEDLVEHTEVNSKFTLLQTSFNNPWFGHQAISVVYLTCYSCLDRSSEYTARSPLVPRWRAVIPWNQAEMTFGSRPLPRPDPQLSQGSEARGGEVSMELATSQANCKGDRVEHQPQPWPNPQLNESSGDVVYLLQRWSLPDLSLRIGVAIVQEQGQLLQKQDKKNPRSALFEAGDKTDVGAFLSLGRTLSKVQWLFLFRPWDSLQTVECLTYMGKLIAKSNFVVRGCSVNLWEVHKQSYLAETLHLQYILLVGIIWDPGEFGLQGLSVQRKSNAVLDSFVIMEYWFMQQLMLTMHTERHWEFLFYPHHLDVSVRADLEPLLQIMASMTKLIKLRFWPALGRWGDQVLNQVHDLCKCCQDQSLFQFTFSIGCSLNLCHLGFKVPYAIQEIIITEMKMTWLWDLETVKLLVAILYSMFMQATAFHEAQVQENAMSRPWDPGGIASAGKLNCICSEGSMTSTNMDKQMCIVKMVVHLNFIGVMLQVTMGSSYISMLISRARDWTVKGLSKYVNSWMYFSSSTRAQWYGASYFTKIWTNCYLNYSKARIFGKN</sequence>
<dbReference type="InterPro" id="IPR035979">
    <property type="entry name" value="RBD_domain_sf"/>
</dbReference>
<dbReference type="GO" id="GO:0003676">
    <property type="term" value="F:nucleic acid binding"/>
    <property type="evidence" value="ECO:0007669"/>
    <property type="project" value="InterPro"/>
</dbReference>
<dbReference type="AlphaFoldDB" id="A0A0E0HBJ2"/>
<keyword evidence="2" id="KW-0472">Membrane</keyword>
<dbReference type="Pfam" id="PF11835">
    <property type="entry name" value="RRM_8"/>
    <property type="match status" value="1"/>
</dbReference>
<dbReference type="HOGENOM" id="CLU_011184_1_0_1"/>
<protein>
    <recommendedName>
        <fullName evidence="3">PTBP1-like RNA recognition motif 2 domain-containing protein</fullName>
    </recommendedName>
</protein>
<dbReference type="Gene3D" id="3.30.70.330">
    <property type="match status" value="1"/>
</dbReference>
<feature type="domain" description="PTBP1-like RNA recognition motif 2" evidence="3">
    <location>
        <begin position="57"/>
        <end position="145"/>
    </location>
</feature>
<name>A0A0E0HBJ2_ORYNI</name>
<evidence type="ECO:0000256" key="2">
    <source>
        <dbReference type="SAM" id="Phobius"/>
    </source>
</evidence>
<reference evidence="4" key="1">
    <citation type="submission" date="2015-04" db="UniProtKB">
        <authorList>
            <consortium name="EnsemblPlants"/>
        </authorList>
    </citation>
    <scope>IDENTIFICATION</scope>
    <source>
        <strain evidence="4">SL10</strain>
    </source>
</reference>
<feature type="transmembrane region" description="Helical" evidence="2">
    <location>
        <begin position="781"/>
        <end position="805"/>
    </location>
</feature>
<keyword evidence="5" id="KW-1185">Reference proteome</keyword>
<dbReference type="OMA" id="EHQPQPW"/>
<evidence type="ECO:0000313" key="5">
    <source>
        <dbReference type="Proteomes" id="UP000006591"/>
    </source>
</evidence>
<evidence type="ECO:0000313" key="4">
    <source>
        <dbReference type="EnsemblPlants" id="ONIVA05G09280.1"/>
    </source>
</evidence>
<dbReference type="Proteomes" id="UP000006591">
    <property type="component" value="Chromosome 5"/>
</dbReference>
<accession>A0A0E0HBJ2</accession>
<dbReference type="InterPro" id="IPR012677">
    <property type="entry name" value="Nucleotide-bd_a/b_plait_sf"/>
</dbReference>
<dbReference type="InterPro" id="IPR021790">
    <property type="entry name" value="PTBP1-like_RRM2"/>
</dbReference>
<organism evidence="4">
    <name type="scientific">Oryza nivara</name>
    <name type="common">Indian wild rice</name>
    <name type="synonym">Oryza sativa f. spontanea</name>
    <dbReference type="NCBI Taxonomy" id="4536"/>
    <lineage>
        <taxon>Eukaryota</taxon>
        <taxon>Viridiplantae</taxon>
        <taxon>Streptophyta</taxon>
        <taxon>Embryophyta</taxon>
        <taxon>Tracheophyta</taxon>
        <taxon>Spermatophyta</taxon>
        <taxon>Magnoliopsida</taxon>
        <taxon>Liliopsida</taxon>
        <taxon>Poales</taxon>
        <taxon>Poaceae</taxon>
        <taxon>BOP clade</taxon>
        <taxon>Oryzoideae</taxon>
        <taxon>Oryzeae</taxon>
        <taxon>Oryzinae</taxon>
        <taxon>Oryza</taxon>
    </lineage>
</organism>
<reference evidence="4" key="2">
    <citation type="submission" date="2018-04" db="EMBL/GenBank/DDBJ databases">
        <title>OnivRS2 (Oryza nivara Reference Sequence Version 2).</title>
        <authorList>
            <person name="Zhang J."/>
            <person name="Kudrna D."/>
            <person name="Lee S."/>
            <person name="Talag J."/>
            <person name="Rajasekar S."/>
            <person name="Welchert J."/>
            <person name="Hsing Y.-I."/>
            <person name="Wing R.A."/>
        </authorList>
    </citation>
    <scope>NUCLEOTIDE SEQUENCE [LARGE SCALE GENOMIC DNA]</scope>
    <source>
        <strain evidence="4">SL10</strain>
    </source>
</reference>